<feature type="domain" description="SET" evidence="1">
    <location>
        <begin position="35"/>
        <end position="201"/>
    </location>
</feature>
<dbReference type="SMART" id="SM00317">
    <property type="entry name" value="SET"/>
    <property type="match status" value="1"/>
</dbReference>
<dbReference type="PANTHER" id="PTHR47332">
    <property type="entry name" value="SET DOMAIN-CONTAINING PROTEIN 5"/>
    <property type="match status" value="1"/>
</dbReference>
<reference evidence="2" key="1">
    <citation type="submission" date="2021-01" db="EMBL/GenBank/DDBJ databases">
        <authorList>
            <person name="Corre E."/>
            <person name="Pelletier E."/>
            <person name="Niang G."/>
            <person name="Scheremetjew M."/>
            <person name="Finn R."/>
            <person name="Kale V."/>
            <person name="Holt S."/>
            <person name="Cochrane G."/>
            <person name="Meng A."/>
            <person name="Brown T."/>
            <person name="Cohen L."/>
        </authorList>
    </citation>
    <scope>NUCLEOTIDE SEQUENCE</scope>
    <source>
        <strain evidence="2">UIO037</strain>
    </source>
</reference>
<evidence type="ECO:0000259" key="1">
    <source>
        <dbReference type="PROSITE" id="PS50280"/>
    </source>
</evidence>
<name>A0A6V4VAY7_9EUKA</name>
<gene>
    <name evidence="2" type="ORF">CPOL0286_LOCUS12841</name>
</gene>
<dbReference type="PROSITE" id="PS50280">
    <property type="entry name" value="SET"/>
    <property type="match status" value="1"/>
</dbReference>
<dbReference type="PANTHER" id="PTHR47332:SF4">
    <property type="entry name" value="SET DOMAIN-CONTAINING PROTEIN 5"/>
    <property type="match status" value="1"/>
</dbReference>
<proteinExistence type="predicted"/>
<dbReference type="InterPro" id="IPR046341">
    <property type="entry name" value="SET_dom_sf"/>
</dbReference>
<dbReference type="Pfam" id="PF00856">
    <property type="entry name" value="SET"/>
    <property type="match status" value="1"/>
</dbReference>
<dbReference type="AlphaFoldDB" id="A0A6V4VAY7"/>
<dbReference type="EMBL" id="HBKO01027940">
    <property type="protein sequence ID" value="CAE2240325.1"/>
    <property type="molecule type" value="Transcribed_RNA"/>
</dbReference>
<dbReference type="CDD" id="cd20071">
    <property type="entry name" value="SET_SMYD"/>
    <property type="match status" value="1"/>
</dbReference>
<protein>
    <recommendedName>
        <fullName evidence="1">SET domain-containing protein</fullName>
    </recommendedName>
</protein>
<dbReference type="InterPro" id="IPR001214">
    <property type="entry name" value="SET_dom"/>
</dbReference>
<evidence type="ECO:0000313" key="2">
    <source>
        <dbReference type="EMBL" id="CAE2240325.1"/>
    </source>
</evidence>
<sequence>MLRQADEHVDGLCARVARVQASVEADLLAAEAAQAGLTLKRLPGQITEWAWSRPYDVRECATGGLGGFAAAKYVANDVIIAEAPLIRWRQSMHSTPEANLAGLHRHVDELTPTQREDYFALHQNAAHGEAKSAIGIWMSNAVTTDESDPDIEDAAVFTRVSRINHACRPNAMRAWSEERGELVVRATRAIERGDEITISYISDSMEECLRVPRSVRQAYLLETFGFRCGCTRCERGDEADDALWATEAGAARRLRGS</sequence>
<accession>A0A6V4VAY7</accession>
<organism evidence="2">
    <name type="scientific">Prymnesium polylepis</name>
    <dbReference type="NCBI Taxonomy" id="72548"/>
    <lineage>
        <taxon>Eukaryota</taxon>
        <taxon>Haptista</taxon>
        <taxon>Haptophyta</taxon>
        <taxon>Prymnesiophyceae</taxon>
        <taxon>Prymnesiales</taxon>
        <taxon>Prymnesiaceae</taxon>
        <taxon>Prymnesium</taxon>
    </lineage>
</organism>
<dbReference type="InterPro" id="IPR053185">
    <property type="entry name" value="SET_domain_protein"/>
</dbReference>
<dbReference type="Gene3D" id="2.170.270.10">
    <property type="entry name" value="SET domain"/>
    <property type="match status" value="1"/>
</dbReference>
<dbReference type="SUPFAM" id="SSF82199">
    <property type="entry name" value="SET domain"/>
    <property type="match status" value="1"/>
</dbReference>